<reference evidence="7 10" key="2">
    <citation type="submission" date="2020-12" db="EMBL/GenBank/DDBJ databases">
        <title>FDA dAtabase for Regulatory Grade micrObial Sequences (FDA-ARGOS): Supporting development and validation of Infectious Disease Dx tests.</title>
        <authorList>
            <person name="Sproer C."/>
            <person name="Gronow S."/>
            <person name="Severitt S."/>
            <person name="Schroder I."/>
            <person name="Tallon L."/>
            <person name="Sadzewicz L."/>
            <person name="Zhao X."/>
            <person name="Boylan J."/>
            <person name="Ott S."/>
            <person name="Bowen H."/>
            <person name="Vavikolanu K."/>
            <person name="Mehta A."/>
            <person name="Aluvathingal J."/>
            <person name="Nadendla S."/>
            <person name="Lowell S."/>
            <person name="Myers T."/>
            <person name="Yan Y."/>
            <person name="Sichtig H."/>
        </authorList>
    </citation>
    <scope>NUCLEOTIDE SEQUENCE [LARGE SCALE GENOMIC DNA]</scope>
    <source>
        <strain evidence="7 10">FDAARGOS_872</strain>
    </source>
</reference>
<keyword evidence="2 4" id="KW-0560">Oxidoreductase</keyword>
<dbReference type="Proteomes" id="UP000254603">
    <property type="component" value="Unassembled WGS sequence"/>
</dbReference>
<gene>
    <name evidence="8" type="primary">ghrB</name>
    <name evidence="7" type="ORF">I6G29_01205</name>
    <name evidence="8" type="ORF">NCTC11997_00282</name>
</gene>
<dbReference type="SUPFAM" id="SSF52283">
    <property type="entry name" value="Formate/glycerate dehydrogenase catalytic domain-like"/>
    <property type="match status" value="1"/>
</dbReference>
<reference evidence="8 9" key="1">
    <citation type="submission" date="2018-06" db="EMBL/GenBank/DDBJ databases">
        <authorList>
            <consortium name="Pathogen Informatics"/>
            <person name="Doyle S."/>
        </authorList>
    </citation>
    <scope>NUCLEOTIDE SEQUENCE [LARGE SCALE GENOMIC DNA]</scope>
    <source>
        <strain evidence="8 9">NCTC11997</strain>
    </source>
</reference>
<dbReference type="Pfam" id="PF02826">
    <property type="entry name" value="2-Hacid_dh_C"/>
    <property type="match status" value="1"/>
</dbReference>
<dbReference type="RefSeq" id="WP_018575539.1">
    <property type="nucleotide sequence ID" value="NZ_CP065725.1"/>
</dbReference>
<evidence type="ECO:0000313" key="10">
    <source>
        <dbReference type="Proteomes" id="UP000594903"/>
    </source>
</evidence>
<dbReference type="InterPro" id="IPR050223">
    <property type="entry name" value="D-isomer_2-hydroxyacid_DH"/>
</dbReference>
<dbReference type="SUPFAM" id="SSF51735">
    <property type="entry name" value="NAD(P)-binding Rossmann-fold domains"/>
    <property type="match status" value="1"/>
</dbReference>
<dbReference type="CDD" id="cd12156">
    <property type="entry name" value="HPPR"/>
    <property type="match status" value="1"/>
</dbReference>
<dbReference type="OrthoDB" id="9805416at2"/>
<keyword evidence="1" id="KW-0521">NADP</keyword>
<name>A0A378XBZ0_9BURK</name>
<evidence type="ECO:0000259" key="6">
    <source>
        <dbReference type="Pfam" id="PF02826"/>
    </source>
</evidence>
<dbReference type="EMBL" id="CP065725">
    <property type="protein sequence ID" value="QPT40281.1"/>
    <property type="molecule type" value="Genomic_DNA"/>
</dbReference>
<dbReference type="EMBL" id="UGSB01000001">
    <property type="protein sequence ID" value="SUA50595.1"/>
    <property type="molecule type" value="Genomic_DNA"/>
</dbReference>
<dbReference type="InterPro" id="IPR036291">
    <property type="entry name" value="NAD(P)-bd_dom_sf"/>
</dbReference>
<dbReference type="Pfam" id="PF00389">
    <property type="entry name" value="2-Hacid_dh"/>
    <property type="match status" value="1"/>
</dbReference>
<sequence length="318" mass="34774">MKPILLSLLNTTEQDITALSPYYDVISIKSLDEGLALPAETLERVEALFGAATRQVSIEFLDALPNLKVISSFGVGFDPYDESYITGRKIRLGYTPDVLNDCVADLAFALLLDCARQVSASDRYVREGRWVTEGIFPLGVQVSGKRLGIVGLGRIGMEIAERAKGFRMDVIYHNRNPRTDVPYRYVESLIELAKQSDFLVVATPGGPSNAKLINQEVLEALGPEGYLINIARGVVVDEDALVAALQSRTIAGAGLDVFVNEPHVPEALFELDNVTICPHIASATIETRGAMRDLAIENFIHFSKHGEVKVAVPWANYA</sequence>
<dbReference type="GO" id="GO:0051287">
    <property type="term" value="F:NAD binding"/>
    <property type="evidence" value="ECO:0007669"/>
    <property type="project" value="InterPro"/>
</dbReference>
<keyword evidence="3" id="KW-0520">NAD</keyword>
<dbReference type="Proteomes" id="UP000594903">
    <property type="component" value="Chromosome"/>
</dbReference>
<accession>A0A378XBZ0</accession>
<comment type="similarity">
    <text evidence="4">Belongs to the D-isomer specific 2-hydroxyacid dehydrogenase family.</text>
</comment>
<evidence type="ECO:0000313" key="9">
    <source>
        <dbReference type="Proteomes" id="UP000254603"/>
    </source>
</evidence>
<feature type="domain" description="D-isomer specific 2-hydroxyacid dehydrogenase catalytic" evidence="5">
    <location>
        <begin position="39"/>
        <end position="311"/>
    </location>
</feature>
<dbReference type="AlphaFoldDB" id="A0A378XBZ0"/>
<proteinExistence type="inferred from homology"/>
<protein>
    <submittedName>
        <fullName evidence="7">2-hydroxyacid dehydrogenase</fullName>
    </submittedName>
    <submittedName>
        <fullName evidence="8">Glyoxylate/hydroxypyruvate reductase B</fullName>
        <ecNumber evidence="8">1.1.1.79</ecNumber>
    </submittedName>
</protein>
<dbReference type="InterPro" id="IPR006140">
    <property type="entry name" value="D-isomer_DH_NAD-bd"/>
</dbReference>
<evidence type="ECO:0000256" key="4">
    <source>
        <dbReference type="RuleBase" id="RU003719"/>
    </source>
</evidence>
<evidence type="ECO:0000313" key="8">
    <source>
        <dbReference type="EMBL" id="SUA50595.1"/>
    </source>
</evidence>
<dbReference type="Gene3D" id="3.40.50.720">
    <property type="entry name" value="NAD(P)-binding Rossmann-like Domain"/>
    <property type="match status" value="2"/>
</dbReference>
<dbReference type="InterPro" id="IPR029752">
    <property type="entry name" value="D-isomer_DH_CS1"/>
</dbReference>
<evidence type="ECO:0000256" key="3">
    <source>
        <dbReference type="ARBA" id="ARBA00023027"/>
    </source>
</evidence>
<evidence type="ECO:0000313" key="7">
    <source>
        <dbReference type="EMBL" id="QPT40281.1"/>
    </source>
</evidence>
<dbReference type="EC" id="1.1.1.79" evidence="8"/>
<keyword evidence="8" id="KW-0670">Pyruvate</keyword>
<dbReference type="PANTHER" id="PTHR10996:SF178">
    <property type="entry name" value="2-HYDROXYACID DEHYDROGENASE YGL185C-RELATED"/>
    <property type="match status" value="1"/>
</dbReference>
<evidence type="ECO:0000259" key="5">
    <source>
        <dbReference type="Pfam" id="PF00389"/>
    </source>
</evidence>
<dbReference type="FunFam" id="3.40.50.720:FF:000213">
    <property type="entry name" value="Putative 2-hydroxyacid dehydrogenase"/>
    <property type="match status" value="1"/>
</dbReference>
<dbReference type="InterPro" id="IPR006139">
    <property type="entry name" value="D-isomer_2_OHA_DH_cat_dom"/>
</dbReference>
<dbReference type="PANTHER" id="PTHR10996">
    <property type="entry name" value="2-HYDROXYACID DEHYDROGENASE-RELATED"/>
    <property type="match status" value="1"/>
</dbReference>
<dbReference type="PROSITE" id="PS00065">
    <property type="entry name" value="D_2_HYDROXYACID_DH_1"/>
    <property type="match status" value="1"/>
</dbReference>
<evidence type="ECO:0000256" key="1">
    <source>
        <dbReference type="ARBA" id="ARBA00022857"/>
    </source>
</evidence>
<dbReference type="GO" id="GO:0030267">
    <property type="term" value="F:glyoxylate reductase (NADPH) activity"/>
    <property type="evidence" value="ECO:0007669"/>
    <property type="project" value="UniProtKB-EC"/>
</dbReference>
<evidence type="ECO:0000256" key="2">
    <source>
        <dbReference type="ARBA" id="ARBA00023002"/>
    </source>
</evidence>
<feature type="domain" description="D-isomer specific 2-hydroxyacid dehydrogenase NAD-binding" evidence="6">
    <location>
        <begin position="108"/>
        <end position="281"/>
    </location>
</feature>
<keyword evidence="10" id="KW-1185">Reference proteome</keyword>
<dbReference type="GO" id="GO:0005829">
    <property type="term" value="C:cytosol"/>
    <property type="evidence" value="ECO:0007669"/>
    <property type="project" value="TreeGrafter"/>
</dbReference>
<dbReference type="STRING" id="1122619.GCA_000373745_02353"/>
<organism evidence="8 9">
    <name type="scientific">Oligella ureolytica</name>
    <dbReference type="NCBI Taxonomy" id="90244"/>
    <lineage>
        <taxon>Bacteria</taxon>
        <taxon>Pseudomonadati</taxon>
        <taxon>Pseudomonadota</taxon>
        <taxon>Betaproteobacteria</taxon>
        <taxon>Burkholderiales</taxon>
        <taxon>Alcaligenaceae</taxon>
        <taxon>Oligella</taxon>
    </lineage>
</organism>
<dbReference type="GO" id="GO:0016618">
    <property type="term" value="F:hydroxypyruvate reductase [NAD(P)H] activity"/>
    <property type="evidence" value="ECO:0007669"/>
    <property type="project" value="TreeGrafter"/>
</dbReference>